<dbReference type="STRING" id="51351.M4E6V4"/>
<evidence type="ECO:0000313" key="4">
    <source>
        <dbReference type="Proteomes" id="UP000011750"/>
    </source>
</evidence>
<evidence type="ECO:0000313" key="3">
    <source>
        <dbReference type="EnsemblPlants" id="Bra024509.1-P"/>
    </source>
</evidence>
<feature type="domain" description="PPM-type phosphatase" evidence="2">
    <location>
        <begin position="104"/>
        <end position="315"/>
    </location>
</feature>
<dbReference type="Gene3D" id="3.60.40.10">
    <property type="entry name" value="PPM-type phosphatase domain"/>
    <property type="match status" value="1"/>
</dbReference>
<sequence length="315" mass="34540">MFPHNTNFSTSPLPSFCRHVNGASGCCEGPAAEEFSRQYNVEVCLVHDNLGHSFCYVRPLHNGTAVSFRSISGASVSANTSTALTASPSTDASLLASGFESTNRFASLRLQPLPRSPTMKPGHVSGLFLPGPIESGLVSGPVGKIYDGFSGPDPPDYLLNNLYTAVLKELKGLLWNDKLESDDLGSYSEINEEFQSTFEHDFYSGKGNCNMMKGDAVACDPRNRAENVNKLPWRCEWEHNSRSNNMNHNNYMEMINHKDVLRALKQALKKTEEAFDLTVDENPELALMGSCVLVTLMKGEDVYVMSVGDSRAVLA</sequence>
<dbReference type="InParanoid" id="M4E6V4"/>
<keyword evidence="4" id="KW-1185">Reference proteome</keyword>
<dbReference type="Gramene" id="Bra024509.1">
    <property type="protein sequence ID" value="Bra024509.1-P"/>
    <property type="gene ID" value="Bra024509"/>
</dbReference>
<dbReference type="Pfam" id="PF00481">
    <property type="entry name" value="PP2C"/>
    <property type="match status" value="1"/>
</dbReference>
<evidence type="ECO:0000259" key="2">
    <source>
        <dbReference type="PROSITE" id="PS51746"/>
    </source>
</evidence>
<dbReference type="AlphaFoldDB" id="M4E6V4"/>
<dbReference type="Proteomes" id="UP000011750">
    <property type="component" value="Chromosome A06"/>
</dbReference>
<dbReference type="PANTHER" id="PTHR13832:SF790">
    <property type="entry name" value="PROTEIN PHOSPHATASE 2C 22-RELATED"/>
    <property type="match status" value="1"/>
</dbReference>
<dbReference type="PROSITE" id="PS51746">
    <property type="entry name" value="PPM_2"/>
    <property type="match status" value="1"/>
</dbReference>
<feature type="coiled-coil region" evidence="1">
    <location>
        <begin position="254"/>
        <end position="281"/>
    </location>
</feature>
<proteinExistence type="predicted"/>
<reference evidence="3" key="3">
    <citation type="submission" date="2023-03" db="UniProtKB">
        <authorList>
            <consortium name="EnsemblPlants"/>
        </authorList>
    </citation>
    <scope>IDENTIFICATION</scope>
    <source>
        <strain evidence="3">cv. Chiifu-401-42</strain>
    </source>
</reference>
<dbReference type="eggNOG" id="KOG0700">
    <property type="taxonomic scope" value="Eukaryota"/>
</dbReference>
<dbReference type="SUPFAM" id="SSF81606">
    <property type="entry name" value="PP2C-like"/>
    <property type="match status" value="1"/>
</dbReference>
<dbReference type="PANTHER" id="PTHR13832">
    <property type="entry name" value="PROTEIN PHOSPHATASE 2C"/>
    <property type="match status" value="1"/>
</dbReference>
<organism evidence="3 4">
    <name type="scientific">Brassica campestris</name>
    <name type="common">Field mustard</name>
    <dbReference type="NCBI Taxonomy" id="3711"/>
    <lineage>
        <taxon>Eukaryota</taxon>
        <taxon>Viridiplantae</taxon>
        <taxon>Streptophyta</taxon>
        <taxon>Embryophyta</taxon>
        <taxon>Tracheophyta</taxon>
        <taxon>Spermatophyta</taxon>
        <taxon>Magnoliopsida</taxon>
        <taxon>eudicotyledons</taxon>
        <taxon>Gunneridae</taxon>
        <taxon>Pentapetalae</taxon>
        <taxon>rosids</taxon>
        <taxon>malvids</taxon>
        <taxon>Brassicales</taxon>
        <taxon>Brassicaceae</taxon>
        <taxon>Brassiceae</taxon>
        <taxon>Brassica</taxon>
    </lineage>
</organism>
<reference evidence="3 4" key="1">
    <citation type="journal article" date="2011" name="Nat. Genet.">
        <title>The genome of the mesopolyploid crop species Brassica rapa.</title>
        <authorList>
            <consortium name="Brassica rapa Genome Sequencing Project Consortium"/>
            <person name="Wang X."/>
            <person name="Wang H."/>
            <person name="Wang J."/>
            <person name="Sun R."/>
            <person name="Wu J."/>
            <person name="Liu S."/>
            <person name="Bai Y."/>
            <person name="Mun J.H."/>
            <person name="Bancroft I."/>
            <person name="Cheng F."/>
            <person name="Huang S."/>
            <person name="Li X."/>
            <person name="Hua W."/>
            <person name="Wang J."/>
            <person name="Wang X."/>
            <person name="Freeling M."/>
            <person name="Pires J.C."/>
            <person name="Paterson A.H."/>
            <person name="Chalhoub B."/>
            <person name="Wang B."/>
            <person name="Hayward A."/>
            <person name="Sharpe A.G."/>
            <person name="Park B.S."/>
            <person name="Weisshaar B."/>
            <person name="Liu B."/>
            <person name="Li B."/>
            <person name="Liu B."/>
            <person name="Tong C."/>
            <person name="Song C."/>
            <person name="Duran C."/>
            <person name="Peng C."/>
            <person name="Geng C."/>
            <person name="Koh C."/>
            <person name="Lin C."/>
            <person name="Edwards D."/>
            <person name="Mu D."/>
            <person name="Shen D."/>
            <person name="Soumpourou E."/>
            <person name="Li F."/>
            <person name="Fraser F."/>
            <person name="Conant G."/>
            <person name="Lassalle G."/>
            <person name="King G.J."/>
            <person name="Bonnema G."/>
            <person name="Tang H."/>
            <person name="Wang H."/>
            <person name="Belcram H."/>
            <person name="Zhou H."/>
            <person name="Hirakawa H."/>
            <person name="Abe H."/>
            <person name="Guo H."/>
            <person name="Wang H."/>
            <person name="Jin H."/>
            <person name="Parkin I.A."/>
            <person name="Batley J."/>
            <person name="Kim J.S."/>
            <person name="Just J."/>
            <person name="Li J."/>
            <person name="Xu J."/>
            <person name="Deng J."/>
            <person name="Kim J.A."/>
            <person name="Li J."/>
            <person name="Yu J."/>
            <person name="Meng J."/>
            <person name="Wang J."/>
            <person name="Min J."/>
            <person name="Poulain J."/>
            <person name="Wang J."/>
            <person name="Hatakeyama K."/>
            <person name="Wu K."/>
            <person name="Wang L."/>
            <person name="Fang L."/>
            <person name="Trick M."/>
            <person name="Links M.G."/>
            <person name="Zhao M."/>
            <person name="Jin M."/>
            <person name="Ramchiary N."/>
            <person name="Drou N."/>
            <person name="Berkman P.J."/>
            <person name="Cai Q."/>
            <person name="Huang Q."/>
            <person name="Li R."/>
            <person name="Tabata S."/>
            <person name="Cheng S."/>
            <person name="Zhang S."/>
            <person name="Zhang S."/>
            <person name="Huang S."/>
            <person name="Sato S."/>
            <person name="Sun S."/>
            <person name="Kwon S.J."/>
            <person name="Choi S.R."/>
            <person name="Lee T.H."/>
            <person name="Fan W."/>
            <person name="Zhao X."/>
            <person name="Tan X."/>
            <person name="Xu X."/>
            <person name="Wang Y."/>
            <person name="Qiu Y."/>
            <person name="Yin Y."/>
            <person name="Li Y."/>
            <person name="Du Y."/>
            <person name="Liao Y."/>
            <person name="Lim Y."/>
            <person name="Narusaka Y."/>
            <person name="Wang Y."/>
            <person name="Wang Z."/>
            <person name="Li Z."/>
            <person name="Wang Z."/>
            <person name="Xiong Z."/>
            <person name="Zhang Z."/>
        </authorList>
    </citation>
    <scope>NUCLEOTIDE SEQUENCE [LARGE SCALE GENOMIC DNA]</scope>
    <source>
        <strain evidence="3 4">cv. Chiifu-401-42</strain>
    </source>
</reference>
<evidence type="ECO:0000256" key="1">
    <source>
        <dbReference type="SAM" id="Coils"/>
    </source>
</evidence>
<dbReference type="InterPro" id="IPR036457">
    <property type="entry name" value="PPM-type-like_dom_sf"/>
</dbReference>
<protein>
    <recommendedName>
        <fullName evidence="2">PPM-type phosphatase domain-containing protein</fullName>
    </recommendedName>
</protein>
<dbReference type="GO" id="GO:0004722">
    <property type="term" value="F:protein serine/threonine phosphatase activity"/>
    <property type="evidence" value="ECO:0000318"/>
    <property type="project" value="GO_Central"/>
</dbReference>
<accession>M4E6V4</accession>
<dbReference type="GO" id="GO:0007165">
    <property type="term" value="P:signal transduction"/>
    <property type="evidence" value="ECO:0000318"/>
    <property type="project" value="GO_Central"/>
</dbReference>
<name>M4E6V4_BRACM</name>
<dbReference type="EnsemblPlants" id="Bra024509.1">
    <property type="protein sequence ID" value="Bra024509.1-P"/>
    <property type="gene ID" value="Bra024509"/>
</dbReference>
<dbReference type="HOGENOM" id="CLU_883843_0_0_1"/>
<dbReference type="InterPro" id="IPR015655">
    <property type="entry name" value="PP2C"/>
</dbReference>
<reference evidence="3 4" key="2">
    <citation type="journal article" date="2018" name="Hortic Res">
        <title>Improved Brassica rapa reference genome by single-molecule sequencing and chromosome conformation capture technologies.</title>
        <authorList>
            <person name="Zhang L."/>
            <person name="Cai X."/>
            <person name="Wu J."/>
            <person name="Liu M."/>
            <person name="Grob S."/>
            <person name="Cheng F."/>
            <person name="Liang J."/>
            <person name="Cai C."/>
            <person name="Liu Z."/>
            <person name="Liu B."/>
            <person name="Wang F."/>
            <person name="Li S."/>
            <person name="Liu F."/>
            <person name="Li X."/>
            <person name="Cheng L."/>
            <person name="Yang W."/>
            <person name="Li M.H."/>
            <person name="Grossniklaus U."/>
            <person name="Zheng H."/>
            <person name="Wang X."/>
        </authorList>
    </citation>
    <scope>NUCLEOTIDE SEQUENCE [LARGE SCALE GENOMIC DNA]</scope>
    <source>
        <strain evidence="3 4">cv. Chiifu-401-42</strain>
    </source>
</reference>
<keyword evidence="1" id="KW-0175">Coiled coil</keyword>
<dbReference type="InterPro" id="IPR001932">
    <property type="entry name" value="PPM-type_phosphatase-like_dom"/>
</dbReference>